<evidence type="ECO:0000256" key="1">
    <source>
        <dbReference type="SAM" id="Phobius"/>
    </source>
</evidence>
<keyword evidence="1" id="KW-1133">Transmembrane helix</keyword>
<name>A0A2T3KUD6_PHOLD</name>
<comment type="caution">
    <text evidence="2">The sequence shown here is derived from an EMBL/GenBank/DDBJ whole genome shotgun (WGS) entry which is preliminary data.</text>
</comment>
<dbReference type="Pfam" id="PF11086">
    <property type="entry name" value="DUF2878"/>
    <property type="match status" value="1"/>
</dbReference>
<accession>A0A2T3KUD6</accession>
<feature type="transmembrane region" description="Helical" evidence="1">
    <location>
        <begin position="32"/>
        <end position="48"/>
    </location>
</feature>
<organism evidence="2 3">
    <name type="scientific">Photobacterium leiognathi subsp. mandapamensis</name>
    <name type="common">Photobacterium mandapamensis</name>
    <dbReference type="NCBI Taxonomy" id="48408"/>
    <lineage>
        <taxon>Bacteria</taxon>
        <taxon>Pseudomonadati</taxon>
        <taxon>Pseudomonadota</taxon>
        <taxon>Gammaproteobacteria</taxon>
        <taxon>Vibrionales</taxon>
        <taxon>Vibrionaceae</taxon>
        <taxon>Photobacterium</taxon>
    </lineage>
</organism>
<dbReference type="AlphaFoldDB" id="A0A2T3KUD6"/>
<proteinExistence type="predicted"/>
<evidence type="ECO:0000313" key="2">
    <source>
        <dbReference type="EMBL" id="PSV10414.1"/>
    </source>
</evidence>
<dbReference type="RefSeq" id="WP_107185195.1">
    <property type="nucleotide sequence ID" value="NZ_JAWQGC010000001.1"/>
</dbReference>
<feature type="transmembrane region" description="Helical" evidence="1">
    <location>
        <begin position="7"/>
        <end position="26"/>
    </location>
</feature>
<feature type="transmembrane region" description="Helical" evidence="1">
    <location>
        <begin position="55"/>
        <end position="73"/>
    </location>
</feature>
<feature type="transmembrane region" description="Helical" evidence="1">
    <location>
        <begin position="93"/>
        <end position="113"/>
    </location>
</feature>
<dbReference type="InterPro" id="IPR021306">
    <property type="entry name" value="DUF2878"/>
</dbReference>
<evidence type="ECO:0000313" key="3">
    <source>
        <dbReference type="Proteomes" id="UP000240530"/>
    </source>
</evidence>
<keyword evidence="1" id="KW-0812">Transmembrane</keyword>
<feature type="transmembrane region" description="Helical" evidence="1">
    <location>
        <begin position="147"/>
        <end position="172"/>
    </location>
</feature>
<dbReference type="Proteomes" id="UP000240530">
    <property type="component" value="Unassembled WGS sequence"/>
</dbReference>
<keyword evidence="1" id="KW-0472">Membrane</keyword>
<feature type="transmembrane region" description="Helical" evidence="1">
    <location>
        <begin position="125"/>
        <end position="141"/>
    </location>
</feature>
<sequence length="183" mass="21346">MERVNPLANKLKVILAGMVFNLYWLLAVWGQYRFVYILFFILLVTWYLEVKAWRFSLLAALPGIVIDSLLKQWNIFEFGVPNRAPLFIDFTTIGLIPTWLMMLWLGFTTFVWSIRDTITSISTKWLLMAGSIGGALSYWSGMKLEAVFFTLPVFDTSLILMLIWLALTRYILWLLSIFNKRVN</sequence>
<gene>
    <name evidence="2" type="ORF">C0W93_11870</name>
</gene>
<protein>
    <submittedName>
        <fullName evidence="2">DUF2878 domain-containing protein</fullName>
    </submittedName>
</protein>
<dbReference type="EMBL" id="PYNS01000012">
    <property type="protein sequence ID" value="PSV10414.1"/>
    <property type="molecule type" value="Genomic_DNA"/>
</dbReference>
<reference evidence="2 3" key="1">
    <citation type="submission" date="2018-03" db="EMBL/GenBank/DDBJ databases">
        <title>Whole genome sequencing of Histamine producing bacteria.</title>
        <authorList>
            <person name="Butler K."/>
        </authorList>
    </citation>
    <scope>NUCLEOTIDE SEQUENCE [LARGE SCALE GENOMIC DNA]</scope>
    <source>
        <strain evidence="2 3">Res.4.1</strain>
    </source>
</reference>